<feature type="transmembrane region" description="Helical" evidence="1">
    <location>
        <begin position="21"/>
        <end position="54"/>
    </location>
</feature>
<dbReference type="EMBL" id="JAVAMP010000002">
    <property type="protein sequence ID" value="MDP5273940.1"/>
    <property type="molecule type" value="Genomic_DNA"/>
</dbReference>
<evidence type="ECO:0000256" key="1">
    <source>
        <dbReference type="SAM" id="Phobius"/>
    </source>
</evidence>
<keyword evidence="1" id="KW-1133">Transmembrane helix</keyword>
<feature type="transmembrane region" description="Helical" evidence="1">
    <location>
        <begin position="60"/>
        <end position="79"/>
    </location>
</feature>
<proteinExistence type="predicted"/>
<organism evidence="2 3">
    <name type="scientific">Chengkuizengella axinellae</name>
    <dbReference type="NCBI Taxonomy" id="3064388"/>
    <lineage>
        <taxon>Bacteria</taxon>
        <taxon>Bacillati</taxon>
        <taxon>Bacillota</taxon>
        <taxon>Bacilli</taxon>
        <taxon>Bacillales</taxon>
        <taxon>Paenibacillaceae</taxon>
        <taxon>Chengkuizengella</taxon>
    </lineage>
</organism>
<dbReference type="RefSeq" id="WP_305991235.1">
    <property type="nucleotide sequence ID" value="NZ_JAVAMP010000002.1"/>
</dbReference>
<protein>
    <submittedName>
        <fullName evidence="2">Uncharacterized protein</fullName>
    </submittedName>
</protein>
<keyword evidence="1" id="KW-0472">Membrane</keyword>
<feature type="transmembrane region" description="Helical" evidence="1">
    <location>
        <begin position="91"/>
        <end position="111"/>
    </location>
</feature>
<dbReference type="Proteomes" id="UP001231941">
    <property type="component" value="Unassembled WGS sequence"/>
</dbReference>
<keyword evidence="3" id="KW-1185">Reference proteome</keyword>
<evidence type="ECO:0000313" key="2">
    <source>
        <dbReference type="EMBL" id="MDP5273940.1"/>
    </source>
</evidence>
<sequence>MEIKALQKLKAKSIIVENGFNFILSQILFISVLVGGLLGSWMLFGVLLVGLLYVYHKENLFILKIAFSLAWAAGFYYLFSQFEQGIIECSIAAIIGFIGSWLVHTIGFTSFD</sequence>
<accession>A0ABT9IX45</accession>
<evidence type="ECO:0000313" key="3">
    <source>
        <dbReference type="Proteomes" id="UP001231941"/>
    </source>
</evidence>
<gene>
    <name evidence="2" type="ORF">Q5Y73_07475</name>
</gene>
<comment type="caution">
    <text evidence="2">The sequence shown here is derived from an EMBL/GenBank/DDBJ whole genome shotgun (WGS) entry which is preliminary data.</text>
</comment>
<keyword evidence="1" id="KW-0812">Transmembrane</keyword>
<name>A0ABT9IX45_9BACL</name>
<reference evidence="2 3" key="1">
    <citation type="submission" date="2023-08" db="EMBL/GenBank/DDBJ databases">
        <authorList>
            <person name="Park J.-S."/>
        </authorList>
    </citation>
    <scope>NUCLEOTIDE SEQUENCE [LARGE SCALE GENOMIC DNA]</scope>
    <source>
        <strain evidence="2 3">2205SS18-9</strain>
    </source>
</reference>